<sequence>MKRFLYSLLLIFLSASFMYAQKSGDEDDGGDYYEPSYDYKMNGSGDQYIKIALMGVFPQNFSDKLSTGGAAEIGYHRFLTELFALGFDVQFGYNPTIGSNMFTYVPMTFTGTFQPYFGKFEFPLTLGVGAALESYLNRNYFPGLILKAQAGAFYRVMENWSFGIESEYIYMPQWYVEHPEWNDYGLFLTVGLIARYHF</sequence>
<accession>A0A975F4P9</accession>
<dbReference type="RefSeq" id="WP_210119305.1">
    <property type="nucleotide sequence ID" value="NZ_CP054142.1"/>
</dbReference>
<evidence type="ECO:0000313" key="3">
    <source>
        <dbReference type="Proteomes" id="UP000671908"/>
    </source>
</evidence>
<name>A0A975F4P9_9SPIR</name>
<feature type="signal peptide" evidence="1">
    <location>
        <begin position="1"/>
        <end position="20"/>
    </location>
</feature>
<keyword evidence="3" id="KW-1185">Reference proteome</keyword>
<feature type="chain" id="PRO_5037754454" description="Outer membrane protein beta-barrel domain-containing protein" evidence="1">
    <location>
        <begin position="21"/>
        <end position="198"/>
    </location>
</feature>
<proteinExistence type="predicted"/>
<organism evidence="2 3">
    <name type="scientific">Treponema parvum</name>
    <dbReference type="NCBI Taxonomy" id="138851"/>
    <lineage>
        <taxon>Bacteria</taxon>
        <taxon>Pseudomonadati</taxon>
        <taxon>Spirochaetota</taxon>
        <taxon>Spirochaetia</taxon>
        <taxon>Spirochaetales</taxon>
        <taxon>Treponemataceae</taxon>
        <taxon>Treponema</taxon>
    </lineage>
</organism>
<reference evidence="2 3" key="1">
    <citation type="journal article" date="2021" name="Microbiol. Resour. Announc.">
        <title>Complete Genome Sequences of Three Human Oral Treponema parvum Isolates.</title>
        <authorList>
            <person name="Zeng H."/>
            <person name="Watt R.M."/>
        </authorList>
    </citation>
    <scope>NUCLEOTIDE SEQUENCE [LARGE SCALE GENOMIC DNA]</scope>
    <source>
        <strain evidence="2 3">ATCC 700770</strain>
    </source>
</reference>
<keyword evidence="1" id="KW-0732">Signal</keyword>
<gene>
    <name evidence="2" type="ORF">HRQ91_09415</name>
</gene>
<dbReference type="NCBIfam" id="NF047328">
    <property type="entry name" value="OMP_TP0733"/>
    <property type="match status" value="1"/>
</dbReference>
<evidence type="ECO:0008006" key="4">
    <source>
        <dbReference type="Google" id="ProtNLM"/>
    </source>
</evidence>
<evidence type="ECO:0000256" key="1">
    <source>
        <dbReference type="SAM" id="SignalP"/>
    </source>
</evidence>
<dbReference type="KEGG" id="tpav:HRQ91_09415"/>
<dbReference type="EMBL" id="CP054142">
    <property type="protein sequence ID" value="QTQ14660.1"/>
    <property type="molecule type" value="Genomic_DNA"/>
</dbReference>
<evidence type="ECO:0000313" key="2">
    <source>
        <dbReference type="EMBL" id="QTQ14660.1"/>
    </source>
</evidence>
<dbReference type="AlphaFoldDB" id="A0A975F4P9"/>
<protein>
    <recommendedName>
        <fullName evidence="4">Outer membrane protein beta-barrel domain-containing protein</fullName>
    </recommendedName>
</protein>
<dbReference type="Proteomes" id="UP000671908">
    <property type="component" value="Chromosome"/>
</dbReference>